<evidence type="ECO:0000313" key="3">
    <source>
        <dbReference type="Proteomes" id="UP001260872"/>
    </source>
</evidence>
<sequence>MGTQVWYIEDVAEYTGLARSSVQSMNGRSQMHRKKAAETGDQKHIKRGDMPPPDGREGRWPYSPWWHQDTIKNWWANRPGAYNQAWIEQNRDKIGKRKQDR</sequence>
<keyword evidence="3" id="KW-1185">Reference proteome</keyword>
<protein>
    <recommendedName>
        <fullName evidence="4">MarR family transcriptional regulator</fullName>
    </recommendedName>
</protein>
<feature type="region of interest" description="Disordered" evidence="1">
    <location>
        <begin position="21"/>
        <end position="61"/>
    </location>
</feature>
<name>A0ABU1FWT3_9MICC</name>
<dbReference type="EMBL" id="JAVKGT010000084">
    <property type="protein sequence ID" value="MDR5713142.1"/>
    <property type="molecule type" value="Genomic_DNA"/>
</dbReference>
<proteinExistence type="predicted"/>
<reference evidence="3" key="1">
    <citation type="submission" date="2023-07" db="EMBL/GenBank/DDBJ databases">
        <title>Description of three actinobacteria isolated from air of manufacturing shop in a pharmaceutical factory.</title>
        <authorList>
            <person name="Zhang D.-F."/>
        </authorList>
    </citation>
    <scope>NUCLEOTIDE SEQUENCE [LARGE SCALE GENOMIC DNA]</scope>
    <source>
        <strain evidence="3">CCTCC AB 207010</strain>
    </source>
</reference>
<organism evidence="2 3">
    <name type="scientific">Nesterenkonia flava</name>
    <dbReference type="NCBI Taxonomy" id="469799"/>
    <lineage>
        <taxon>Bacteria</taxon>
        <taxon>Bacillati</taxon>
        <taxon>Actinomycetota</taxon>
        <taxon>Actinomycetes</taxon>
        <taxon>Micrococcales</taxon>
        <taxon>Micrococcaceae</taxon>
        <taxon>Nesterenkonia</taxon>
    </lineage>
</organism>
<gene>
    <name evidence="2" type="ORF">RH857_13550</name>
</gene>
<evidence type="ECO:0000313" key="2">
    <source>
        <dbReference type="EMBL" id="MDR5713142.1"/>
    </source>
</evidence>
<dbReference type="Proteomes" id="UP001260872">
    <property type="component" value="Unassembled WGS sequence"/>
</dbReference>
<comment type="caution">
    <text evidence="2">The sequence shown here is derived from an EMBL/GenBank/DDBJ whole genome shotgun (WGS) entry which is preliminary data.</text>
</comment>
<dbReference type="RefSeq" id="WP_310538503.1">
    <property type="nucleotide sequence ID" value="NZ_BAAAOC010000045.1"/>
</dbReference>
<evidence type="ECO:0008006" key="4">
    <source>
        <dbReference type="Google" id="ProtNLM"/>
    </source>
</evidence>
<feature type="compositionally biased region" description="Basic and acidic residues" evidence="1">
    <location>
        <begin position="36"/>
        <end position="59"/>
    </location>
</feature>
<evidence type="ECO:0000256" key="1">
    <source>
        <dbReference type="SAM" id="MobiDB-lite"/>
    </source>
</evidence>
<accession>A0ABU1FWT3</accession>